<evidence type="ECO:0000256" key="5">
    <source>
        <dbReference type="ARBA" id="ARBA00022801"/>
    </source>
</evidence>
<comment type="function">
    <text evidence="8">Toxic component of a toxin-antitoxin (TA) system. An RNase.</text>
</comment>
<dbReference type="EC" id="3.1.-.-" evidence="8"/>
<feature type="domain" description="PIN" evidence="9">
    <location>
        <begin position="3"/>
        <end position="120"/>
    </location>
</feature>
<dbReference type="InterPro" id="IPR029060">
    <property type="entry name" value="PIN-like_dom_sf"/>
</dbReference>
<name>A0ABD5RXT7_9EURY</name>
<comment type="cofactor">
    <cofactor evidence="1 8">
        <name>Mg(2+)</name>
        <dbReference type="ChEBI" id="CHEBI:18420"/>
    </cofactor>
</comment>
<dbReference type="PANTHER" id="PTHR33653">
    <property type="entry name" value="RIBONUCLEASE VAPC2"/>
    <property type="match status" value="1"/>
</dbReference>
<evidence type="ECO:0000259" key="9">
    <source>
        <dbReference type="Pfam" id="PF01850"/>
    </source>
</evidence>
<keyword evidence="5 8" id="KW-0378">Hydrolase</keyword>
<feature type="binding site" evidence="8">
    <location>
        <position position="93"/>
    </location>
    <ligand>
        <name>Mg(2+)</name>
        <dbReference type="ChEBI" id="CHEBI:18420"/>
    </ligand>
</feature>
<dbReference type="InterPro" id="IPR002716">
    <property type="entry name" value="PIN_dom"/>
</dbReference>
<sequence>MKLLDTSFLVDYLRGHPSAGAYVTDHDGEAFVGSAVAFYELYHGAVKVGRPIEDVDRDLRWVDREPFALEHGREAARIREELESAGGRIEHPDTMLAGVARSIGAPVVTANAEHFERVANLRVENHRTTYPE</sequence>
<dbReference type="GO" id="GO:0016787">
    <property type="term" value="F:hydrolase activity"/>
    <property type="evidence" value="ECO:0007669"/>
    <property type="project" value="UniProtKB-KW"/>
</dbReference>
<keyword evidence="3 8" id="KW-0540">Nuclease</keyword>
<comment type="caution">
    <text evidence="10">The sequence shown here is derived from an EMBL/GenBank/DDBJ whole genome shotgun (WGS) entry which is preliminary data.</text>
</comment>
<dbReference type="Proteomes" id="UP001596328">
    <property type="component" value="Unassembled WGS sequence"/>
</dbReference>
<dbReference type="SUPFAM" id="SSF88723">
    <property type="entry name" value="PIN domain-like"/>
    <property type="match status" value="1"/>
</dbReference>
<evidence type="ECO:0000256" key="1">
    <source>
        <dbReference type="ARBA" id="ARBA00001946"/>
    </source>
</evidence>
<evidence type="ECO:0000256" key="4">
    <source>
        <dbReference type="ARBA" id="ARBA00022723"/>
    </source>
</evidence>
<dbReference type="InterPro" id="IPR050556">
    <property type="entry name" value="Type_II_TA_system_RNase"/>
</dbReference>
<accession>A0ABD5RXT7</accession>
<comment type="similarity">
    <text evidence="7 8">Belongs to the PINc/VapC protein family.</text>
</comment>
<proteinExistence type="inferred from homology"/>
<evidence type="ECO:0000256" key="7">
    <source>
        <dbReference type="ARBA" id="ARBA00038093"/>
    </source>
</evidence>
<keyword evidence="11" id="KW-1185">Reference proteome</keyword>
<dbReference type="InterPro" id="IPR022907">
    <property type="entry name" value="VapC_family"/>
</dbReference>
<keyword evidence="6 8" id="KW-0460">Magnesium</keyword>
<dbReference type="AlphaFoldDB" id="A0ABD5RXT7"/>
<dbReference type="GO" id="GO:0090729">
    <property type="term" value="F:toxin activity"/>
    <property type="evidence" value="ECO:0007669"/>
    <property type="project" value="UniProtKB-KW"/>
</dbReference>
<evidence type="ECO:0000313" key="10">
    <source>
        <dbReference type="EMBL" id="MFC6724081.1"/>
    </source>
</evidence>
<evidence type="ECO:0000256" key="6">
    <source>
        <dbReference type="ARBA" id="ARBA00022842"/>
    </source>
</evidence>
<evidence type="ECO:0000256" key="3">
    <source>
        <dbReference type="ARBA" id="ARBA00022722"/>
    </source>
</evidence>
<keyword evidence="8" id="KW-0800">Toxin</keyword>
<dbReference type="Pfam" id="PF01850">
    <property type="entry name" value="PIN"/>
    <property type="match status" value="1"/>
</dbReference>
<gene>
    <name evidence="8" type="primary">vapC</name>
    <name evidence="10" type="ORF">ACFQE1_06770</name>
</gene>
<keyword evidence="4 8" id="KW-0479">Metal-binding</keyword>
<dbReference type="HAMAP" id="MF_00265">
    <property type="entry name" value="VapC_Nob1"/>
    <property type="match status" value="1"/>
</dbReference>
<evidence type="ECO:0000313" key="11">
    <source>
        <dbReference type="Proteomes" id="UP001596328"/>
    </source>
</evidence>
<keyword evidence="2 8" id="KW-1277">Toxin-antitoxin system</keyword>
<protein>
    <recommendedName>
        <fullName evidence="8">Ribonuclease VapC</fullName>
        <shortName evidence="8">RNase VapC</shortName>
        <ecNumber evidence="8">3.1.-.-</ecNumber>
    </recommendedName>
    <alternativeName>
        <fullName evidence="8">Putative toxin VapC</fullName>
    </alternativeName>
</protein>
<evidence type="ECO:0000256" key="8">
    <source>
        <dbReference type="HAMAP-Rule" id="MF_00265"/>
    </source>
</evidence>
<feature type="binding site" evidence="8">
    <location>
        <position position="5"/>
    </location>
    <ligand>
        <name>Mg(2+)</name>
        <dbReference type="ChEBI" id="CHEBI:18420"/>
    </ligand>
</feature>
<dbReference type="GO" id="GO:0000287">
    <property type="term" value="F:magnesium ion binding"/>
    <property type="evidence" value="ECO:0007669"/>
    <property type="project" value="UniProtKB-UniRule"/>
</dbReference>
<dbReference type="GO" id="GO:0004518">
    <property type="term" value="F:nuclease activity"/>
    <property type="evidence" value="ECO:0007669"/>
    <property type="project" value="UniProtKB-KW"/>
</dbReference>
<reference evidence="10 11" key="1">
    <citation type="journal article" date="2019" name="Int. J. Syst. Evol. Microbiol.">
        <title>The Global Catalogue of Microorganisms (GCM) 10K type strain sequencing project: providing services to taxonomists for standard genome sequencing and annotation.</title>
        <authorList>
            <consortium name="The Broad Institute Genomics Platform"/>
            <consortium name="The Broad Institute Genome Sequencing Center for Infectious Disease"/>
            <person name="Wu L."/>
            <person name="Ma J."/>
        </authorList>
    </citation>
    <scope>NUCLEOTIDE SEQUENCE [LARGE SCALE GENOMIC DNA]</scope>
    <source>
        <strain evidence="10 11">NBRC 111368</strain>
    </source>
</reference>
<organism evidence="10 11">
    <name type="scientific">Halobium palmae</name>
    <dbReference type="NCBI Taxonomy" id="1776492"/>
    <lineage>
        <taxon>Archaea</taxon>
        <taxon>Methanobacteriati</taxon>
        <taxon>Methanobacteriota</taxon>
        <taxon>Stenosarchaea group</taxon>
        <taxon>Halobacteria</taxon>
        <taxon>Halobacteriales</taxon>
        <taxon>Haloferacaceae</taxon>
        <taxon>Halobium</taxon>
    </lineage>
</organism>
<dbReference type="PANTHER" id="PTHR33653:SF1">
    <property type="entry name" value="RIBONUCLEASE VAPC2"/>
    <property type="match status" value="1"/>
</dbReference>
<evidence type="ECO:0000256" key="2">
    <source>
        <dbReference type="ARBA" id="ARBA00022649"/>
    </source>
</evidence>
<dbReference type="EMBL" id="JBHSWU010000097">
    <property type="protein sequence ID" value="MFC6724081.1"/>
    <property type="molecule type" value="Genomic_DNA"/>
</dbReference>
<dbReference type="Gene3D" id="3.40.50.1010">
    <property type="entry name" value="5'-nuclease"/>
    <property type="match status" value="1"/>
</dbReference>